<proteinExistence type="predicted"/>
<sequence length="576" mass="63803">MEVFYAQKEQKAAMAAKKKASREKRRAESAVRNAAREEKAARRTARAEDKKNGAGPSTIILSSSSYFEWTSTPVSDTTPSSHSSDFDWDSNSDDYKVGETIAFEVKQIVPLPRLCCILLLLSTTSFSHAKEKPCKCSGSGQDQSRNYAMDDAEKDVVFLVGNQSGLIRKPIHKIPNAEAKKTRVLSTIDNLIKLCQRRHDGSGLDESSFNITVVMRNQKTHRRRSSIFSLLILPKEALDFPQVKDSLPLAKQLATTTGKGYQLNLSRPTSRSGSVSDRYAAYAYMKIGKLGNPARTGYDNGKRAMGVDIVIRPPASNYSVWIDYDRMGRVSVYIDVEGKPKPPSAMASAPFNISSAVSWTSPFVHFDLLSTLEMRLRPRGIRFSATVDNLPDYPDKGSFLKKKVTILSSILGSVATAAMMAVAVMGYFNSRYRRWHKELNQLAKSMERLPGMPTKVEFADINKATSNFHDTMKLGGGGFGTVYRCTLPAAASKTEWPMDVAVKRFTREVQNRRYGDFLAEVSIINRLRHKNIVPLVVVSRNIVCGCTQGADTTGIWRSADGHPPSELRDGTKGKGI</sequence>
<dbReference type="InterPro" id="IPR017441">
    <property type="entry name" value="Protein_kinase_ATP_BS"/>
</dbReference>
<dbReference type="GO" id="GO:0004672">
    <property type="term" value="F:protein kinase activity"/>
    <property type="evidence" value="ECO:0007669"/>
    <property type="project" value="InterPro"/>
</dbReference>
<feature type="region of interest" description="Disordered" evidence="4">
    <location>
        <begin position="15"/>
        <end position="57"/>
    </location>
</feature>
<evidence type="ECO:0000313" key="7">
    <source>
        <dbReference type="EMBL" id="KAK1642783.1"/>
    </source>
</evidence>
<feature type="compositionally biased region" description="Basic and acidic residues" evidence="4">
    <location>
        <begin position="559"/>
        <end position="576"/>
    </location>
</feature>
<reference evidence="7" key="1">
    <citation type="submission" date="2023-07" db="EMBL/GenBank/DDBJ databases">
        <title>A chromosome-level genome assembly of Lolium multiflorum.</title>
        <authorList>
            <person name="Chen Y."/>
            <person name="Copetti D."/>
            <person name="Kolliker R."/>
            <person name="Studer B."/>
        </authorList>
    </citation>
    <scope>NUCLEOTIDE SEQUENCE</scope>
    <source>
        <strain evidence="7">02402/16</strain>
        <tissue evidence="7">Leaf</tissue>
    </source>
</reference>
<dbReference type="InterPro" id="IPR011009">
    <property type="entry name" value="Kinase-like_dom_sf"/>
</dbReference>
<protein>
    <recommendedName>
        <fullName evidence="6">Protein kinase domain-containing protein</fullName>
    </recommendedName>
</protein>
<keyword evidence="5" id="KW-0812">Transmembrane</keyword>
<feature type="domain" description="Protein kinase" evidence="6">
    <location>
        <begin position="468"/>
        <end position="576"/>
    </location>
</feature>
<organism evidence="7 8">
    <name type="scientific">Lolium multiflorum</name>
    <name type="common">Italian ryegrass</name>
    <name type="synonym">Lolium perenne subsp. multiflorum</name>
    <dbReference type="NCBI Taxonomy" id="4521"/>
    <lineage>
        <taxon>Eukaryota</taxon>
        <taxon>Viridiplantae</taxon>
        <taxon>Streptophyta</taxon>
        <taxon>Embryophyta</taxon>
        <taxon>Tracheophyta</taxon>
        <taxon>Spermatophyta</taxon>
        <taxon>Magnoliopsida</taxon>
        <taxon>Liliopsida</taxon>
        <taxon>Poales</taxon>
        <taxon>Poaceae</taxon>
        <taxon>BOP clade</taxon>
        <taxon>Pooideae</taxon>
        <taxon>Poodae</taxon>
        <taxon>Poeae</taxon>
        <taxon>Poeae Chloroplast Group 2 (Poeae type)</taxon>
        <taxon>Loliodinae</taxon>
        <taxon>Loliinae</taxon>
        <taxon>Lolium</taxon>
    </lineage>
</organism>
<gene>
    <name evidence="7" type="ORF">QYE76_060588</name>
</gene>
<dbReference type="InterPro" id="IPR050528">
    <property type="entry name" value="L-type_Lectin-RKs"/>
</dbReference>
<accession>A0AAD8W4E4</accession>
<dbReference type="Pfam" id="PF07714">
    <property type="entry name" value="PK_Tyr_Ser-Thr"/>
    <property type="match status" value="1"/>
</dbReference>
<keyword evidence="5" id="KW-1133">Transmembrane helix</keyword>
<dbReference type="GO" id="GO:0051707">
    <property type="term" value="P:response to other organism"/>
    <property type="evidence" value="ECO:0007669"/>
    <property type="project" value="UniProtKB-ARBA"/>
</dbReference>
<feature type="compositionally biased region" description="Basic and acidic residues" evidence="4">
    <location>
        <begin position="25"/>
        <end position="52"/>
    </location>
</feature>
<evidence type="ECO:0000256" key="3">
    <source>
        <dbReference type="PROSITE-ProRule" id="PRU10141"/>
    </source>
</evidence>
<evidence type="ECO:0000259" key="6">
    <source>
        <dbReference type="PROSITE" id="PS50011"/>
    </source>
</evidence>
<dbReference type="Gene3D" id="3.30.200.20">
    <property type="entry name" value="Phosphorylase Kinase, domain 1"/>
    <property type="match status" value="1"/>
</dbReference>
<evidence type="ECO:0000313" key="8">
    <source>
        <dbReference type="Proteomes" id="UP001231189"/>
    </source>
</evidence>
<dbReference type="PROSITE" id="PS50011">
    <property type="entry name" value="PROTEIN_KINASE_DOM"/>
    <property type="match status" value="1"/>
</dbReference>
<dbReference type="GO" id="GO:0005524">
    <property type="term" value="F:ATP binding"/>
    <property type="evidence" value="ECO:0007669"/>
    <property type="project" value="UniProtKB-UniRule"/>
</dbReference>
<evidence type="ECO:0000256" key="1">
    <source>
        <dbReference type="ARBA" id="ARBA00022741"/>
    </source>
</evidence>
<dbReference type="PANTHER" id="PTHR27007">
    <property type="match status" value="1"/>
</dbReference>
<dbReference type="PROSITE" id="PS00107">
    <property type="entry name" value="PROTEIN_KINASE_ATP"/>
    <property type="match status" value="1"/>
</dbReference>
<dbReference type="InterPro" id="IPR000719">
    <property type="entry name" value="Prot_kinase_dom"/>
</dbReference>
<keyword evidence="8" id="KW-1185">Reference proteome</keyword>
<keyword evidence="2 3" id="KW-0067">ATP-binding</keyword>
<feature type="transmembrane region" description="Helical" evidence="5">
    <location>
        <begin position="406"/>
        <end position="428"/>
    </location>
</feature>
<name>A0AAD8W4E4_LOLMU</name>
<dbReference type="InterPro" id="IPR001245">
    <property type="entry name" value="Ser-Thr/Tyr_kinase_cat_dom"/>
</dbReference>
<keyword evidence="5" id="KW-0472">Membrane</keyword>
<keyword evidence="1 3" id="KW-0547">Nucleotide-binding</keyword>
<evidence type="ECO:0000256" key="5">
    <source>
        <dbReference type="SAM" id="Phobius"/>
    </source>
</evidence>
<evidence type="ECO:0000256" key="2">
    <source>
        <dbReference type="ARBA" id="ARBA00022840"/>
    </source>
</evidence>
<comment type="caution">
    <text evidence="7">The sequence shown here is derived from an EMBL/GenBank/DDBJ whole genome shotgun (WGS) entry which is preliminary data.</text>
</comment>
<evidence type="ECO:0000256" key="4">
    <source>
        <dbReference type="SAM" id="MobiDB-lite"/>
    </source>
</evidence>
<feature type="binding site" evidence="3">
    <location>
        <position position="503"/>
    </location>
    <ligand>
        <name>ATP</name>
        <dbReference type="ChEBI" id="CHEBI:30616"/>
    </ligand>
</feature>
<dbReference type="AlphaFoldDB" id="A0AAD8W4E4"/>
<dbReference type="Proteomes" id="UP001231189">
    <property type="component" value="Unassembled WGS sequence"/>
</dbReference>
<dbReference type="EMBL" id="JAUUTY010000004">
    <property type="protein sequence ID" value="KAK1642783.1"/>
    <property type="molecule type" value="Genomic_DNA"/>
</dbReference>
<dbReference type="SUPFAM" id="SSF56112">
    <property type="entry name" value="Protein kinase-like (PK-like)"/>
    <property type="match status" value="1"/>
</dbReference>
<feature type="region of interest" description="Disordered" evidence="4">
    <location>
        <begin position="554"/>
        <end position="576"/>
    </location>
</feature>